<name>A0A1Y3E839_9BILA</name>
<dbReference type="Proteomes" id="UP000243006">
    <property type="component" value="Unassembled WGS sequence"/>
</dbReference>
<reference evidence="1 2" key="1">
    <citation type="submission" date="2015-04" db="EMBL/GenBank/DDBJ databases">
        <title>Draft genome of the roundworm Trichinella nativa.</title>
        <authorList>
            <person name="Mitreva M."/>
        </authorList>
    </citation>
    <scope>NUCLEOTIDE SEQUENCE [LARGE SCALE GENOMIC DNA]</scope>
    <source>
        <strain evidence="1 2">ISS45</strain>
    </source>
</reference>
<accession>A0A1Y3E839</accession>
<dbReference type="EMBL" id="LVZM01023747">
    <property type="protein sequence ID" value="OUC39779.1"/>
    <property type="molecule type" value="Genomic_DNA"/>
</dbReference>
<sequence length="172" mass="20182">MTNKLCYQLADYGSLLIFKTVGQYIIEFCRLPFSLIDMSIAENLAYQFAHGLLDFDRDIKGTGGSGKNRSKLEQFEHKRLNIESDTRRIINQILQGISKQHVEHRPRRLHMNSKKSNTAIKMRLNSNRQKVVRNVPLQYAFTALPSLQLRFRKQNLRRMFQNSKALEFFEFG</sequence>
<protein>
    <submittedName>
        <fullName evidence="1">Uncharacterized protein</fullName>
    </submittedName>
</protein>
<comment type="caution">
    <text evidence="1">The sequence shown here is derived from an EMBL/GenBank/DDBJ whole genome shotgun (WGS) entry which is preliminary data.</text>
</comment>
<evidence type="ECO:0000313" key="2">
    <source>
        <dbReference type="Proteomes" id="UP000243006"/>
    </source>
</evidence>
<organism evidence="1 2">
    <name type="scientific">Trichinella nativa</name>
    <dbReference type="NCBI Taxonomy" id="6335"/>
    <lineage>
        <taxon>Eukaryota</taxon>
        <taxon>Metazoa</taxon>
        <taxon>Ecdysozoa</taxon>
        <taxon>Nematoda</taxon>
        <taxon>Enoplea</taxon>
        <taxon>Dorylaimia</taxon>
        <taxon>Trichinellida</taxon>
        <taxon>Trichinellidae</taxon>
        <taxon>Trichinella</taxon>
    </lineage>
</organism>
<gene>
    <name evidence="1" type="ORF">D917_00056</name>
</gene>
<proteinExistence type="predicted"/>
<evidence type="ECO:0000313" key="1">
    <source>
        <dbReference type="EMBL" id="OUC39779.1"/>
    </source>
</evidence>
<dbReference type="AlphaFoldDB" id="A0A1Y3E839"/>